<evidence type="ECO:0000313" key="2">
    <source>
        <dbReference type="EMBL" id="KAK3933932.1"/>
    </source>
</evidence>
<proteinExistence type="predicted"/>
<evidence type="ECO:0000256" key="1">
    <source>
        <dbReference type="SAM" id="MobiDB-lite"/>
    </source>
</evidence>
<reference evidence="3" key="1">
    <citation type="journal article" date="2023" name="Mol. Phylogenet. Evol.">
        <title>Genome-scale phylogeny and comparative genomics of the fungal order Sordariales.</title>
        <authorList>
            <person name="Hensen N."/>
            <person name="Bonometti L."/>
            <person name="Westerberg I."/>
            <person name="Brannstrom I.O."/>
            <person name="Guillou S."/>
            <person name="Cros-Aarteil S."/>
            <person name="Calhoun S."/>
            <person name="Haridas S."/>
            <person name="Kuo A."/>
            <person name="Mondo S."/>
            <person name="Pangilinan J."/>
            <person name="Riley R."/>
            <person name="LaButti K."/>
            <person name="Andreopoulos B."/>
            <person name="Lipzen A."/>
            <person name="Chen C."/>
            <person name="Yan M."/>
            <person name="Daum C."/>
            <person name="Ng V."/>
            <person name="Clum A."/>
            <person name="Steindorff A."/>
            <person name="Ohm R.A."/>
            <person name="Martin F."/>
            <person name="Silar P."/>
            <person name="Natvig D.O."/>
            <person name="Lalanne C."/>
            <person name="Gautier V."/>
            <person name="Ament-Velasquez S.L."/>
            <person name="Kruys A."/>
            <person name="Hutchinson M.I."/>
            <person name="Powell A.J."/>
            <person name="Barry K."/>
            <person name="Miller A.N."/>
            <person name="Grigoriev I.V."/>
            <person name="Debuchy R."/>
            <person name="Gladieux P."/>
            <person name="Hiltunen Thoren M."/>
            <person name="Johannesson H."/>
        </authorList>
    </citation>
    <scope>NUCLEOTIDE SEQUENCE [LARGE SCALE GENOMIC DNA]</scope>
    <source>
        <strain evidence="3">CBS 340.73</strain>
    </source>
</reference>
<name>A0AAN6RXW8_9PEZI</name>
<dbReference type="Proteomes" id="UP001303473">
    <property type="component" value="Unassembled WGS sequence"/>
</dbReference>
<feature type="region of interest" description="Disordered" evidence="1">
    <location>
        <begin position="28"/>
        <end position="47"/>
    </location>
</feature>
<dbReference type="EMBL" id="MU854047">
    <property type="protein sequence ID" value="KAK3933932.1"/>
    <property type="molecule type" value="Genomic_DNA"/>
</dbReference>
<gene>
    <name evidence="2" type="ORF">QBC46DRAFT_414362</name>
</gene>
<dbReference type="AlphaFoldDB" id="A0AAN6RXW8"/>
<organism evidence="2 3">
    <name type="scientific">Diplogelasinospora grovesii</name>
    <dbReference type="NCBI Taxonomy" id="303347"/>
    <lineage>
        <taxon>Eukaryota</taxon>
        <taxon>Fungi</taxon>
        <taxon>Dikarya</taxon>
        <taxon>Ascomycota</taxon>
        <taxon>Pezizomycotina</taxon>
        <taxon>Sordariomycetes</taxon>
        <taxon>Sordariomycetidae</taxon>
        <taxon>Sordariales</taxon>
        <taxon>Diplogelasinosporaceae</taxon>
        <taxon>Diplogelasinospora</taxon>
    </lineage>
</organism>
<feature type="compositionally biased region" description="Basic and acidic residues" evidence="1">
    <location>
        <begin position="471"/>
        <end position="482"/>
    </location>
</feature>
<feature type="region of interest" description="Disordered" evidence="1">
    <location>
        <begin position="471"/>
        <end position="589"/>
    </location>
</feature>
<feature type="region of interest" description="Disordered" evidence="1">
    <location>
        <begin position="352"/>
        <end position="393"/>
    </location>
</feature>
<keyword evidence="3" id="KW-1185">Reference proteome</keyword>
<feature type="compositionally biased region" description="Pro residues" evidence="1">
    <location>
        <begin position="36"/>
        <end position="46"/>
    </location>
</feature>
<feature type="region of interest" description="Disordered" evidence="1">
    <location>
        <begin position="420"/>
        <end position="456"/>
    </location>
</feature>
<feature type="compositionally biased region" description="Basic and acidic residues" evidence="1">
    <location>
        <begin position="129"/>
        <end position="146"/>
    </location>
</feature>
<feature type="region of interest" description="Disordered" evidence="1">
    <location>
        <begin position="125"/>
        <end position="146"/>
    </location>
</feature>
<feature type="compositionally biased region" description="Basic residues" evidence="1">
    <location>
        <begin position="579"/>
        <end position="589"/>
    </location>
</feature>
<feature type="compositionally biased region" description="Basic and acidic residues" evidence="1">
    <location>
        <begin position="493"/>
        <end position="514"/>
    </location>
</feature>
<comment type="caution">
    <text evidence="2">The sequence shown here is derived from an EMBL/GenBank/DDBJ whole genome shotgun (WGS) entry which is preliminary data.</text>
</comment>
<evidence type="ECO:0000313" key="3">
    <source>
        <dbReference type="Proteomes" id="UP001303473"/>
    </source>
</evidence>
<sequence>MALLASSGLGRGPESCFPDLKAPFWEEEAPFSPQRPFSPPSSPFPPKKVLERFMSTRERRKKKDIVHCGKCAERNHLSVKDLETGLRQVLFGLRSTVSSLQNAVSEPQSTISGPRSAVSSAQKLTLGQHDGKSTKHEGTSSVKEKSASENIFVHRGAPSGGGGKAPICTKYGKTQLQGGQGVRESPVAEVSVTKQPDLGVLPTLASKELASSLFYLFPLAGRESIDVPIQLIQGGDNMHGHSLHHSADVRSGAATTPGATDNSVLIMRQVGEKLFLSCREMPSTSCTRCREIGAERQRRRRRARVGALNHRQGCASQSPDRGTGRPDGAEPQEGAGRQAAGAVSLTFTAFVSRAPEPEPEPTAEDEDVEDEDVNMTDAPGPDSHQGNDHDTVDALVAFEALSYQGEDNSELDELLAGIDARTYQGEESPVESEPLGEGIVAGNASNPKDDRDQDYDSLNNLEVEDVQLQQLDKHDRQLEDLFHAPMDLDDEDKPGVHVIQDKAAQEQQGKKSPNEGKPAGEGGREGDASNAGNDLGASGGADRQGEQVQQHGTGKARKGRKRTRDDDGDDVDRSLFVRRFTRPRKNRRP</sequence>
<feature type="compositionally biased region" description="Acidic residues" evidence="1">
    <location>
        <begin position="357"/>
        <end position="374"/>
    </location>
</feature>
<accession>A0AAN6RXW8</accession>
<protein>
    <submittedName>
        <fullName evidence="2">Uncharacterized protein</fullName>
    </submittedName>
</protein>
<feature type="region of interest" description="Disordered" evidence="1">
    <location>
        <begin position="293"/>
        <end position="340"/>
    </location>
</feature>